<feature type="active site" description="Tele-phosphohistidine intermediate" evidence="5">
    <location>
        <position position="76"/>
    </location>
</feature>
<dbReference type="EMBL" id="FOQK01000025">
    <property type="protein sequence ID" value="SFI26897.1"/>
    <property type="molecule type" value="Genomic_DNA"/>
</dbReference>
<keyword evidence="2" id="KW-0762">Sugar transport</keyword>
<reference evidence="8 9" key="1">
    <citation type="submission" date="2016-10" db="EMBL/GenBank/DDBJ databases">
        <authorList>
            <person name="de Groot N.N."/>
        </authorList>
    </citation>
    <scope>NUCLEOTIDE SEQUENCE [LARGE SCALE GENOMIC DNA]</scope>
    <source>
        <strain evidence="8 9">Z108</strain>
    </source>
</reference>
<keyword evidence="4" id="KW-0598">Phosphotransferase system</keyword>
<dbReference type="PROSITE" id="PS51095">
    <property type="entry name" value="PTS_EIIA_TYPE_3"/>
    <property type="match status" value="1"/>
</dbReference>
<evidence type="ECO:0000256" key="2">
    <source>
        <dbReference type="ARBA" id="ARBA00022597"/>
    </source>
</evidence>
<dbReference type="Proteomes" id="UP000183639">
    <property type="component" value="Unassembled WGS sequence"/>
</dbReference>
<dbReference type="PIRSF" id="PIRSF000699">
    <property type="entry name" value="PTS_IILac_III"/>
    <property type="match status" value="1"/>
</dbReference>
<comment type="cofactor">
    <cofactor evidence="6">
        <name>Mg(2+)</name>
        <dbReference type="ChEBI" id="CHEBI:18420"/>
    </cofactor>
    <text evidence="6">Binds 1 Mg(2+) ion per trimer.</text>
</comment>
<dbReference type="PANTHER" id="PTHR34382:SF7">
    <property type="entry name" value="PTS SYSTEM N,N'-DIACETYLCHITOBIOSE-SPECIFIC EIIA COMPONENT"/>
    <property type="match status" value="1"/>
</dbReference>
<name>A0A1I3GU14_SELRU</name>
<dbReference type="Pfam" id="PF02255">
    <property type="entry name" value="PTS_IIA"/>
    <property type="match status" value="1"/>
</dbReference>
<dbReference type="SUPFAM" id="SSF46973">
    <property type="entry name" value="Enzyme IIa from lactose specific PTS, IIa-lac"/>
    <property type="match status" value="1"/>
</dbReference>
<evidence type="ECO:0000313" key="8">
    <source>
        <dbReference type="EMBL" id="SFI26897.1"/>
    </source>
</evidence>
<evidence type="ECO:0000256" key="6">
    <source>
        <dbReference type="PIRSR" id="PIRSR000699-2"/>
    </source>
</evidence>
<evidence type="ECO:0000256" key="7">
    <source>
        <dbReference type="PROSITE-ProRule" id="PRU00418"/>
    </source>
</evidence>
<evidence type="ECO:0000256" key="3">
    <source>
        <dbReference type="ARBA" id="ARBA00022679"/>
    </source>
</evidence>
<dbReference type="OrthoDB" id="389577at2"/>
<feature type="modified residue" description="Phosphohistidine; by HPr" evidence="7">
    <location>
        <position position="76"/>
    </location>
</feature>
<dbReference type="GO" id="GO:0009401">
    <property type="term" value="P:phosphoenolpyruvate-dependent sugar phosphotransferase system"/>
    <property type="evidence" value="ECO:0007669"/>
    <property type="project" value="UniProtKB-KW"/>
</dbReference>
<evidence type="ECO:0000313" key="9">
    <source>
        <dbReference type="Proteomes" id="UP000183639"/>
    </source>
</evidence>
<protein>
    <submittedName>
        <fullName evidence="8">PTS system, cellobiose-specific IIA component</fullName>
    </submittedName>
</protein>
<gene>
    <name evidence="8" type="ORF">SAMN04487861_1257</name>
</gene>
<keyword evidence="3" id="KW-0808">Transferase</keyword>
<sequence length="107" mass="11705">MEGLELTAFQIISAVGTARSCYIEAIQEAKKGNYESAERLIKDGDEAFVEGHDAHAGLLQKEASGEGGNINLLILHAEDQLMSAEGFKTIALEFIEVYKRFDAEKEA</sequence>
<dbReference type="InterPro" id="IPR036542">
    <property type="entry name" value="PTS_IIA_lac/cel_sf"/>
</dbReference>
<keyword evidence="6" id="KW-0460">Magnesium</keyword>
<dbReference type="PANTHER" id="PTHR34382">
    <property type="entry name" value="PTS SYSTEM N,N'-DIACETYLCHITOBIOSE-SPECIFIC EIIA COMPONENT"/>
    <property type="match status" value="1"/>
</dbReference>
<proteinExistence type="predicted"/>
<evidence type="ECO:0000256" key="4">
    <source>
        <dbReference type="ARBA" id="ARBA00022683"/>
    </source>
</evidence>
<organism evidence="8 9">
    <name type="scientific">Selenomonas ruminantium</name>
    <dbReference type="NCBI Taxonomy" id="971"/>
    <lineage>
        <taxon>Bacteria</taxon>
        <taxon>Bacillati</taxon>
        <taxon>Bacillota</taxon>
        <taxon>Negativicutes</taxon>
        <taxon>Selenomonadales</taxon>
        <taxon>Selenomonadaceae</taxon>
        <taxon>Selenomonas</taxon>
    </lineage>
</organism>
<keyword evidence="6" id="KW-0479">Metal-binding</keyword>
<dbReference type="AlphaFoldDB" id="A0A1I3GU14"/>
<dbReference type="GO" id="GO:0046872">
    <property type="term" value="F:metal ion binding"/>
    <property type="evidence" value="ECO:0007669"/>
    <property type="project" value="UniProtKB-KW"/>
</dbReference>
<dbReference type="RefSeq" id="WP_075445216.1">
    <property type="nucleotide sequence ID" value="NZ_FOQK01000025.1"/>
</dbReference>
<dbReference type="GO" id="GO:0016740">
    <property type="term" value="F:transferase activity"/>
    <property type="evidence" value="ECO:0007669"/>
    <property type="project" value="UniProtKB-KW"/>
</dbReference>
<feature type="binding site" evidence="6">
    <location>
        <position position="79"/>
    </location>
    <ligand>
        <name>Mg(2+)</name>
        <dbReference type="ChEBI" id="CHEBI:18420"/>
        <note>ligand shared between all trimeric partners</note>
    </ligand>
</feature>
<dbReference type="InterPro" id="IPR003188">
    <property type="entry name" value="PTS_IIA_lac/cel"/>
</dbReference>
<evidence type="ECO:0000256" key="5">
    <source>
        <dbReference type="PIRSR" id="PIRSR000699-1"/>
    </source>
</evidence>
<evidence type="ECO:0000256" key="1">
    <source>
        <dbReference type="ARBA" id="ARBA00022448"/>
    </source>
</evidence>
<accession>A0A1I3GU14</accession>
<dbReference type="Gene3D" id="1.20.58.80">
    <property type="entry name" value="Phosphotransferase system, lactose/cellobiose-type IIA subunit"/>
    <property type="match status" value="1"/>
</dbReference>
<dbReference type="CDD" id="cd00215">
    <property type="entry name" value="PTS_IIA_lac"/>
    <property type="match status" value="1"/>
</dbReference>
<keyword evidence="1" id="KW-0813">Transport</keyword>